<comment type="caution">
    <text evidence="3">The sequence shown here is derived from an EMBL/GenBank/DDBJ whole genome shotgun (WGS) entry which is preliminary data.</text>
</comment>
<feature type="domain" description="Glycosyltransferase subfamily 4-like N-terminal" evidence="2">
    <location>
        <begin position="17"/>
        <end position="192"/>
    </location>
</feature>
<dbReference type="Proteomes" id="UP001465426">
    <property type="component" value="Unassembled WGS sequence"/>
</dbReference>
<gene>
    <name evidence="3" type="ORF">WMO63_21805</name>
</gene>
<reference evidence="3 4" key="1">
    <citation type="submission" date="2024-03" db="EMBL/GenBank/DDBJ databases">
        <title>Human intestinal bacterial collection.</title>
        <authorList>
            <person name="Pauvert C."/>
            <person name="Hitch T.C.A."/>
            <person name="Clavel T."/>
        </authorList>
    </citation>
    <scope>NUCLEOTIDE SEQUENCE [LARGE SCALE GENOMIC DNA]</scope>
    <source>
        <strain evidence="3 4">CLA-SR-H024</strain>
    </source>
</reference>
<evidence type="ECO:0000313" key="3">
    <source>
        <dbReference type="EMBL" id="MEQ2468298.1"/>
    </source>
</evidence>
<dbReference type="Gene3D" id="3.40.50.2000">
    <property type="entry name" value="Glycogen Phosphorylase B"/>
    <property type="match status" value="2"/>
</dbReference>
<proteinExistence type="predicted"/>
<dbReference type="InterPro" id="IPR050194">
    <property type="entry name" value="Glycosyltransferase_grp1"/>
</dbReference>
<dbReference type="Pfam" id="PF13439">
    <property type="entry name" value="Glyco_transf_4"/>
    <property type="match status" value="1"/>
</dbReference>
<dbReference type="GO" id="GO:0016757">
    <property type="term" value="F:glycosyltransferase activity"/>
    <property type="evidence" value="ECO:0007669"/>
    <property type="project" value="UniProtKB-KW"/>
</dbReference>
<dbReference type="InterPro" id="IPR028098">
    <property type="entry name" value="Glyco_trans_4-like_N"/>
</dbReference>
<name>A0ABV1F4I0_9BACI</name>
<keyword evidence="3" id="KW-0328">Glycosyltransferase</keyword>
<protein>
    <submittedName>
        <fullName evidence="3">Glycosyltransferase</fullName>
        <ecNumber evidence="3">2.4.-.-</ecNumber>
    </submittedName>
</protein>
<feature type="domain" description="Glycosyl transferase family 1" evidence="1">
    <location>
        <begin position="193"/>
        <end position="330"/>
    </location>
</feature>
<dbReference type="EMBL" id="JBBMFN010000091">
    <property type="protein sequence ID" value="MEQ2468298.1"/>
    <property type="molecule type" value="Genomic_DNA"/>
</dbReference>
<evidence type="ECO:0000259" key="1">
    <source>
        <dbReference type="Pfam" id="PF00534"/>
    </source>
</evidence>
<sequence>MSQQIKIAIAHDYLNQMGGAERVVEVFHRMFPDAPIHTTILDNDKLLPELRDADIKTTWMQNIPGILKKFKMFFWLFPFGVSSIHLEEYDLIISSSSAYAKGVKKGKNTIHICYCHTPMRFAWDFETYMRDINVPAFVKFIAKGLLVPLRKWDKSTAKDVNYFIANSSIVKERIKEIYGRDSQKIYPPVNISRFNVAQSPKNDYFLVVSRLVSYKRIDLAVEACTKANKKLIVIGDGPDRKRLESMAGPTVQFLGRISDEEVVNYMRNCKAFVFPGIEDFGITPLEVNACGRPVIAFKAGGALDTIQPGVNGTYFEEQTPESLVKIIEDFDNYEWDSSLIRKHSEGFSEERFIKELNDFIAKSLRKM</sequence>
<dbReference type="EC" id="2.4.-.-" evidence="3"/>
<organism evidence="3 4">
    <name type="scientific">Niallia hominis</name>
    <dbReference type="NCBI Taxonomy" id="3133173"/>
    <lineage>
        <taxon>Bacteria</taxon>
        <taxon>Bacillati</taxon>
        <taxon>Bacillota</taxon>
        <taxon>Bacilli</taxon>
        <taxon>Bacillales</taxon>
        <taxon>Bacillaceae</taxon>
        <taxon>Niallia</taxon>
    </lineage>
</organism>
<dbReference type="Pfam" id="PF00534">
    <property type="entry name" value="Glycos_transf_1"/>
    <property type="match status" value="1"/>
</dbReference>
<keyword evidence="4" id="KW-1185">Reference proteome</keyword>
<dbReference type="InterPro" id="IPR001296">
    <property type="entry name" value="Glyco_trans_1"/>
</dbReference>
<evidence type="ECO:0000313" key="4">
    <source>
        <dbReference type="Proteomes" id="UP001465426"/>
    </source>
</evidence>
<dbReference type="PANTHER" id="PTHR45947">
    <property type="entry name" value="SULFOQUINOVOSYL TRANSFERASE SQD2"/>
    <property type="match status" value="1"/>
</dbReference>
<evidence type="ECO:0000259" key="2">
    <source>
        <dbReference type="Pfam" id="PF13439"/>
    </source>
</evidence>
<dbReference type="PANTHER" id="PTHR45947:SF3">
    <property type="entry name" value="SULFOQUINOVOSYL TRANSFERASE SQD2"/>
    <property type="match status" value="1"/>
</dbReference>
<dbReference type="RefSeq" id="WP_349205394.1">
    <property type="nucleotide sequence ID" value="NZ_JBBMFN010000091.1"/>
</dbReference>
<dbReference type="SUPFAM" id="SSF53756">
    <property type="entry name" value="UDP-Glycosyltransferase/glycogen phosphorylase"/>
    <property type="match status" value="1"/>
</dbReference>
<keyword evidence="3" id="KW-0808">Transferase</keyword>
<accession>A0ABV1F4I0</accession>